<comment type="subcellular location">
    <subcellularLocation>
        <location evidence="1">Plastid</location>
        <location evidence="1">Chloroplast</location>
    </subcellularLocation>
</comment>
<protein>
    <recommendedName>
        <fullName evidence="10">RRM domain-containing protein</fullName>
    </recommendedName>
</protein>
<dbReference type="SMART" id="SM00360">
    <property type="entry name" value="RRM"/>
    <property type="match status" value="2"/>
</dbReference>
<dbReference type="InterPro" id="IPR035979">
    <property type="entry name" value="RBD_domain_sf"/>
</dbReference>
<dbReference type="GO" id="GO:0003723">
    <property type="term" value="F:RNA binding"/>
    <property type="evidence" value="ECO:0007669"/>
    <property type="project" value="UniProtKB-UniRule"/>
</dbReference>
<dbReference type="Pfam" id="PF00076">
    <property type="entry name" value="RRM_1"/>
    <property type="match status" value="2"/>
</dbReference>
<evidence type="ECO:0000313" key="11">
    <source>
        <dbReference type="EMBL" id="KAL3531939.1"/>
    </source>
</evidence>
<evidence type="ECO:0000259" key="10">
    <source>
        <dbReference type="PROSITE" id="PS50102"/>
    </source>
</evidence>
<dbReference type="SUPFAM" id="SSF54928">
    <property type="entry name" value="RNA-binding domain, RBD"/>
    <property type="match status" value="2"/>
</dbReference>
<feature type="domain" description="RRM" evidence="10">
    <location>
        <begin position="101"/>
        <end position="179"/>
    </location>
</feature>
<gene>
    <name evidence="11" type="ORF">ACH5RR_005460</name>
</gene>
<dbReference type="EMBL" id="JBJUIK010000003">
    <property type="protein sequence ID" value="KAL3531939.1"/>
    <property type="molecule type" value="Genomic_DNA"/>
</dbReference>
<keyword evidence="4" id="KW-0507">mRNA processing</keyword>
<dbReference type="GO" id="GO:0009507">
    <property type="term" value="C:chloroplast"/>
    <property type="evidence" value="ECO:0007669"/>
    <property type="project" value="UniProtKB-SubCell"/>
</dbReference>
<evidence type="ECO:0000256" key="9">
    <source>
        <dbReference type="SAM" id="MobiDB-lite"/>
    </source>
</evidence>
<evidence type="ECO:0000256" key="2">
    <source>
        <dbReference type="ARBA" id="ARBA00022528"/>
    </source>
</evidence>
<organism evidence="11 12">
    <name type="scientific">Cinchona calisaya</name>
    <dbReference type="NCBI Taxonomy" id="153742"/>
    <lineage>
        <taxon>Eukaryota</taxon>
        <taxon>Viridiplantae</taxon>
        <taxon>Streptophyta</taxon>
        <taxon>Embryophyta</taxon>
        <taxon>Tracheophyta</taxon>
        <taxon>Spermatophyta</taxon>
        <taxon>Magnoliopsida</taxon>
        <taxon>eudicotyledons</taxon>
        <taxon>Gunneridae</taxon>
        <taxon>Pentapetalae</taxon>
        <taxon>asterids</taxon>
        <taxon>lamiids</taxon>
        <taxon>Gentianales</taxon>
        <taxon>Rubiaceae</taxon>
        <taxon>Cinchonoideae</taxon>
        <taxon>Cinchoneae</taxon>
        <taxon>Cinchona</taxon>
    </lineage>
</organism>
<accession>A0ABD3ALA0</accession>
<proteinExistence type="predicted"/>
<evidence type="ECO:0000256" key="4">
    <source>
        <dbReference type="ARBA" id="ARBA00022664"/>
    </source>
</evidence>
<evidence type="ECO:0000256" key="8">
    <source>
        <dbReference type="PROSITE-ProRule" id="PRU00176"/>
    </source>
</evidence>
<evidence type="ECO:0000256" key="5">
    <source>
        <dbReference type="ARBA" id="ARBA00022737"/>
    </source>
</evidence>
<name>A0ABD3ALA0_9GENT</name>
<dbReference type="InterPro" id="IPR048289">
    <property type="entry name" value="RRM2_NsCP33-like"/>
</dbReference>
<keyword evidence="6 8" id="KW-0694">RNA-binding</keyword>
<sequence>MASSVSSLHFLSFTPPKTTTLSLSKPNLNSLSLTFFSPAFKLCLSSSSVTCLSPRGELSFSCSRFARKVAVSDQIEEEEEIASDDQGSGFEDDEPSFSPNLKLFVGNLPFNVDSAALAGLFERAGNVEMVEVIYDKLTGRSRGFGFVTMSSTEEVAAAAQKFNGYELEGRELRVNSGPPPSRREGASFRGARGGASIDNTNRLYVGNLAWGVDNLALETLFSEHGKVMEARVVYDRDSGRSRGFGFVTYSSADDVNNAIELLNGVDLNGRAIRVSPAEARPRRDF</sequence>
<dbReference type="PROSITE" id="PS50102">
    <property type="entry name" value="RRM"/>
    <property type="match status" value="2"/>
</dbReference>
<evidence type="ECO:0000313" key="12">
    <source>
        <dbReference type="Proteomes" id="UP001630127"/>
    </source>
</evidence>
<dbReference type="AlphaFoldDB" id="A0ABD3ALA0"/>
<evidence type="ECO:0000256" key="1">
    <source>
        <dbReference type="ARBA" id="ARBA00004229"/>
    </source>
</evidence>
<dbReference type="InterPro" id="IPR000504">
    <property type="entry name" value="RRM_dom"/>
</dbReference>
<keyword evidence="12" id="KW-1185">Reference proteome</keyword>
<dbReference type="CDD" id="cd21608">
    <property type="entry name" value="RRM2_NsCP33_like"/>
    <property type="match status" value="1"/>
</dbReference>
<dbReference type="PANTHER" id="PTHR48025">
    <property type="entry name" value="OS02G0815200 PROTEIN"/>
    <property type="match status" value="1"/>
</dbReference>
<dbReference type="InterPro" id="IPR012677">
    <property type="entry name" value="Nucleotide-bd_a/b_plait_sf"/>
</dbReference>
<keyword evidence="5" id="KW-0677">Repeat</keyword>
<comment type="caution">
    <text evidence="11">The sequence shown here is derived from an EMBL/GenBank/DDBJ whole genome shotgun (WGS) entry which is preliminary data.</text>
</comment>
<feature type="region of interest" description="Disordered" evidence="9">
    <location>
        <begin position="172"/>
        <end position="191"/>
    </location>
</feature>
<keyword evidence="2" id="KW-0150">Chloroplast</keyword>
<keyword evidence="3" id="KW-0934">Plastid</keyword>
<feature type="region of interest" description="Disordered" evidence="9">
    <location>
        <begin position="76"/>
        <end position="95"/>
    </location>
</feature>
<evidence type="ECO:0000256" key="7">
    <source>
        <dbReference type="ARBA" id="ARBA00023274"/>
    </source>
</evidence>
<feature type="domain" description="RRM" evidence="10">
    <location>
        <begin position="201"/>
        <end position="279"/>
    </location>
</feature>
<dbReference type="InterPro" id="IPR050502">
    <property type="entry name" value="Euk_RNA-bind_prot"/>
</dbReference>
<dbReference type="PANTHER" id="PTHR48025:SF1">
    <property type="entry name" value="RRM DOMAIN-CONTAINING PROTEIN"/>
    <property type="match status" value="1"/>
</dbReference>
<reference evidence="11 12" key="1">
    <citation type="submission" date="2024-11" db="EMBL/GenBank/DDBJ databases">
        <title>A near-complete genome assembly of Cinchona calisaya.</title>
        <authorList>
            <person name="Lian D.C."/>
            <person name="Zhao X.W."/>
            <person name="Wei L."/>
        </authorList>
    </citation>
    <scope>NUCLEOTIDE SEQUENCE [LARGE SCALE GENOMIC DNA]</scope>
    <source>
        <tissue evidence="11">Nenye</tissue>
    </source>
</reference>
<evidence type="ECO:0000256" key="6">
    <source>
        <dbReference type="ARBA" id="ARBA00022884"/>
    </source>
</evidence>
<dbReference type="Gene3D" id="3.30.70.330">
    <property type="match status" value="2"/>
</dbReference>
<dbReference type="GO" id="GO:0006397">
    <property type="term" value="P:mRNA processing"/>
    <property type="evidence" value="ECO:0007669"/>
    <property type="project" value="UniProtKB-KW"/>
</dbReference>
<keyword evidence="7" id="KW-0687">Ribonucleoprotein</keyword>
<dbReference type="GO" id="GO:1990904">
    <property type="term" value="C:ribonucleoprotein complex"/>
    <property type="evidence" value="ECO:0007669"/>
    <property type="project" value="UniProtKB-KW"/>
</dbReference>
<evidence type="ECO:0000256" key="3">
    <source>
        <dbReference type="ARBA" id="ARBA00022640"/>
    </source>
</evidence>
<dbReference type="Proteomes" id="UP001630127">
    <property type="component" value="Unassembled WGS sequence"/>
</dbReference>